<accession>R7RQI7</accession>
<feature type="transmembrane region" description="Helical" evidence="1">
    <location>
        <begin position="21"/>
        <end position="39"/>
    </location>
</feature>
<gene>
    <name evidence="2" type="ORF">TCEL_01520</name>
</gene>
<dbReference type="OrthoDB" id="9809196at2"/>
<sequence length="575" mass="67544">MNISNFTFKITKAFENSIKRFPVTFLFSLAACITMISIVEYRTSPPSTLQRLAMILILSIPVTLTAKIIWERRQEDYARLLIYYAVSFVFIIGYYFIYLNKLDYISTSRIVGSNIIFYLLFLLIPYFIDRKNFEMYSIKIFTAGFITSIYTGVLYFGLSAILFTIDRLLEVKINPETYLQTFFICVFIFAVNYFLSLVPRIKDNFTKDVFPRAFNILLNYIVVPLLTAYTIILYIYFFKILITQNWPKGLVSHLVLWYSFITILVVFFLAPIKEDVKIAYYFTKVITKAIIPLILMMFTSMGIRINAYGVTEPRYYVIIAGIWVLLVFVYWNITKETKNTLIPFTLAITIFISLFTPLSSFSISRYSQNKRFENILKRNNMLKDGKIIKNPNIDKKDKQQISSIISYFEYRQGIDKLKFVPSDFNSSKMKEVFGFEYEALYTPDSIQYFYYRIKQNSLIDIKGYDYFVQINSYNIDTTNMKEFSFKYNNSNATLYIFKNNILIYSKNINEILKGIYEKYNMLQKDTELAVDALTYVDENQNIKIKIILNNVSGRKGEDQTPTIDGCEFIIMFSIK</sequence>
<feature type="transmembrane region" description="Helical" evidence="1">
    <location>
        <begin position="250"/>
        <end position="269"/>
    </location>
</feature>
<proteinExistence type="predicted"/>
<protein>
    <recommendedName>
        <fullName evidence="4">DUF4153 domain-containing protein</fullName>
    </recommendedName>
</protein>
<dbReference type="RefSeq" id="WP_018660908.1">
    <property type="nucleotide sequence ID" value="NZ_HF952018.1"/>
</dbReference>
<dbReference type="eggNOG" id="COG1835">
    <property type="taxonomic scope" value="Bacteria"/>
</dbReference>
<feature type="transmembrane region" description="Helical" evidence="1">
    <location>
        <begin position="315"/>
        <end position="333"/>
    </location>
</feature>
<evidence type="ECO:0000256" key="1">
    <source>
        <dbReference type="SAM" id="Phobius"/>
    </source>
</evidence>
<keyword evidence="1" id="KW-0812">Transmembrane</keyword>
<feature type="transmembrane region" description="Helical" evidence="1">
    <location>
        <begin position="281"/>
        <end position="303"/>
    </location>
</feature>
<dbReference type="Pfam" id="PF13687">
    <property type="entry name" value="DUF4153"/>
    <property type="match status" value="1"/>
</dbReference>
<feature type="transmembrane region" description="Helical" evidence="1">
    <location>
        <begin position="51"/>
        <end position="69"/>
    </location>
</feature>
<feature type="transmembrane region" description="Helical" evidence="1">
    <location>
        <begin position="216"/>
        <end position="238"/>
    </location>
</feature>
<feature type="transmembrane region" description="Helical" evidence="1">
    <location>
        <begin position="177"/>
        <end position="195"/>
    </location>
</feature>
<dbReference type="InterPro" id="IPR025291">
    <property type="entry name" value="DUF4153"/>
</dbReference>
<dbReference type="Proteomes" id="UP000014923">
    <property type="component" value="Unassembled WGS sequence"/>
</dbReference>
<organism evidence="2 3">
    <name type="scientific">Thermobrachium celere DSM 8682</name>
    <dbReference type="NCBI Taxonomy" id="941824"/>
    <lineage>
        <taxon>Bacteria</taxon>
        <taxon>Bacillati</taxon>
        <taxon>Bacillota</taxon>
        <taxon>Clostridia</taxon>
        <taxon>Eubacteriales</taxon>
        <taxon>Clostridiaceae</taxon>
        <taxon>Thermobrachium</taxon>
    </lineage>
</organism>
<dbReference type="HOGENOM" id="CLU_030795_1_0_9"/>
<evidence type="ECO:0000313" key="2">
    <source>
        <dbReference type="EMBL" id="CDF57606.1"/>
    </source>
</evidence>
<comment type="caution">
    <text evidence="2">The sequence shown here is derived from an EMBL/GenBank/DDBJ whole genome shotgun (WGS) entry which is preliminary data.</text>
</comment>
<evidence type="ECO:0000313" key="3">
    <source>
        <dbReference type="Proteomes" id="UP000014923"/>
    </source>
</evidence>
<dbReference type="EMBL" id="CAVN010000088">
    <property type="protein sequence ID" value="CDF57606.1"/>
    <property type="molecule type" value="Genomic_DNA"/>
</dbReference>
<evidence type="ECO:0008006" key="4">
    <source>
        <dbReference type="Google" id="ProtNLM"/>
    </source>
</evidence>
<keyword evidence="1" id="KW-1133">Transmembrane helix</keyword>
<feature type="transmembrane region" description="Helical" evidence="1">
    <location>
        <begin position="110"/>
        <end position="128"/>
    </location>
</feature>
<feature type="transmembrane region" description="Helical" evidence="1">
    <location>
        <begin position="340"/>
        <end position="361"/>
    </location>
</feature>
<reference evidence="2" key="1">
    <citation type="submission" date="2013-03" db="EMBL/GenBank/DDBJ databases">
        <title>Draft genome sequence of the hydrogen-ethanol-producing anaerobic alkalithermophilic Caloramator celere.</title>
        <authorList>
            <person name="Ciranna A."/>
            <person name="Larjo A."/>
            <person name="Kivisto A."/>
            <person name="Santala V."/>
            <person name="Roos C."/>
            <person name="Karp M."/>
        </authorList>
    </citation>
    <scope>NUCLEOTIDE SEQUENCE [LARGE SCALE GENOMIC DNA]</scope>
    <source>
        <strain evidence="2">DSM 8682</strain>
    </source>
</reference>
<keyword evidence="3" id="KW-1185">Reference proteome</keyword>
<feature type="transmembrane region" description="Helical" evidence="1">
    <location>
        <begin position="140"/>
        <end position="165"/>
    </location>
</feature>
<feature type="transmembrane region" description="Helical" evidence="1">
    <location>
        <begin position="81"/>
        <end position="98"/>
    </location>
</feature>
<dbReference type="AlphaFoldDB" id="R7RQI7"/>
<keyword evidence="1" id="KW-0472">Membrane</keyword>
<name>R7RQI7_9CLOT</name>